<comment type="subcellular location">
    <subcellularLocation>
        <location evidence="1">Cell membrane</location>
        <topology evidence="1">Multi-pass membrane protein</topology>
    </subcellularLocation>
</comment>
<keyword evidence="5 7" id="KW-1133">Transmembrane helix</keyword>
<evidence type="ECO:0000256" key="5">
    <source>
        <dbReference type="ARBA" id="ARBA00022989"/>
    </source>
</evidence>
<evidence type="ECO:0000256" key="6">
    <source>
        <dbReference type="ARBA" id="ARBA00023136"/>
    </source>
</evidence>
<evidence type="ECO:0000256" key="3">
    <source>
        <dbReference type="ARBA" id="ARBA00022475"/>
    </source>
</evidence>
<dbReference type="Pfam" id="PF07681">
    <property type="entry name" value="DoxX"/>
    <property type="match status" value="1"/>
</dbReference>
<evidence type="ECO:0000256" key="7">
    <source>
        <dbReference type="SAM" id="Phobius"/>
    </source>
</evidence>
<dbReference type="Proteomes" id="UP001500368">
    <property type="component" value="Unassembled WGS sequence"/>
</dbReference>
<comment type="caution">
    <text evidence="8">The sequence shown here is derived from an EMBL/GenBank/DDBJ whole genome shotgun (WGS) entry which is preliminary data.</text>
</comment>
<feature type="transmembrane region" description="Helical" evidence="7">
    <location>
        <begin position="112"/>
        <end position="133"/>
    </location>
</feature>
<dbReference type="PANTHER" id="PTHR33452:SF1">
    <property type="entry name" value="INNER MEMBRANE PROTEIN YPHA-RELATED"/>
    <property type="match status" value="1"/>
</dbReference>
<dbReference type="PANTHER" id="PTHR33452">
    <property type="entry name" value="OXIDOREDUCTASE CATD-RELATED"/>
    <property type="match status" value="1"/>
</dbReference>
<proteinExistence type="inferred from homology"/>
<name>A0ABP9G277_9MICC</name>
<dbReference type="InterPro" id="IPR032808">
    <property type="entry name" value="DoxX"/>
</dbReference>
<evidence type="ECO:0000313" key="9">
    <source>
        <dbReference type="Proteomes" id="UP001500368"/>
    </source>
</evidence>
<feature type="transmembrane region" description="Helical" evidence="7">
    <location>
        <begin position="12"/>
        <end position="32"/>
    </location>
</feature>
<evidence type="ECO:0000256" key="1">
    <source>
        <dbReference type="ARBA" id="ARBA00004651"/>
    </source>
</evidence>
<protein>
    <submittedName>
        <fullName evidence="8">DoxX family protein</fullName>
    </submittedName>
</protein>
<evidence type="ECO:0000313" key="8">
    <source>
        <dbReference type="EMBL" id="GAA4916247.1"/>
    </source>
</evidence>
<dbReference type="EMBL" id="BAABLW010000005">
    <property type="protein sequence ID" value="GAA4916247.1"/>
    <property type="molecule type" value="Genomic_DNA"/>
</dbReference>
<keyword evidence="4 7" id="KW-0812">Transmembrane</keyword>
<dbReference type="InterPro" id="IPR051907">
    <property type="entry name" value="DoxX-like_oxidoreductase"/>
</dbReference>
<feature type="transmembrane region" description="Helical" evidence="7">
    <location>
        <begin position="81"/>
        <end position="100"/>
    </location>
</feature>
<comment type="similarity">
    <text evidence="2">Belongs to the DoxX family.</text>
</comment>
<gene>
    <name evidence="8" type="ORF">GCM10025790_09300</name>
</gene>
<accession>A0ABP9G277</accession>
<sequence>MLHPSSRFPVFTDVALLVARVALGIILVAHGWQKFNEWTIAGTGQAFESMGIPAAGVAAPFVAGAELIGGAALILGVLTPFAALVNMIGMLGALVLVHAPAGLFVDEGGYELVLAIFAGLVVLLLMGGGRFSVDSLLTRARSSK</sequence>
<reference evidence="9" key="1">
    <citation type="journal article" date="2019" name="Int. J. Syst. Evol. Microbiol.">
        <title>The Global Catalogue of Microorganisms (GCM) 10K type strain sequencing project: providing services to taxonomists for standard genome sequencing and annotation.</title>
        <authorList>
            <consortium name="The Broad Institute Genomics Platform"/>
            <consortium name="The Broad Institute Genome Sequencing Center for Infectious Disease"/>
            <person name="Wu L."/>
            <person name="Ma J."/>
        </authorList>
    </citation>
    <scope>NUCLEOTIDE SEQUENCE [LARGE SCALE GENOMIC DNA]</scope>
    <source>
        <strain evidence="9">JCM 19129</strain>
    </source>
</reference>
<evidence type="ECO:0000256" key="4">
    <source>
        <dbReference type="ARBA" id="ARBA00022692"/>
    </source>
</evidence>
<keyword evidence="6 7" id="KW-0472">Membrane</keyword>
<evidence type="ECO:0000256" key="2">
    <source>
        <dbReference type="ARBA" id="ARBA00006679"/>
    </source>
</evidence>
<keyword evidence="3" id="KW-1003">Cell membrane</keyword>
<dbReference type="RefSeq" id="WP_345476909.1">
    <property type="nucleotide sequence ID" value="NZ_BAABLW010000005.1"/>
</dbReference>
<organism evidence="8 9">
    <name type="scientific">Nesterenkonia rhizosphaerae</name>
    <dbReference type="NCBI Taxonomy" id="1348272"/>
    <lineage>
        <taxon>Bacteria</taxon>
        <taxon>Bacillati</taxon>
        <taxon>Actinomycetota</taxon>
        <taxon>Actinomycetes</taxon>
        <taxon>Micrococcales</taxon>
        <taxon>Micrococcaceae</taxon>
        <taxon>Nesterenkonia</taxon>
    </lineage>
</organism>
<keyword evidence="9" id="KW-1185">Reference proteome</keyword>